<proteinExistence type="predicted"/>
<name>A0A542D5I9_SERFO</name>
<sequence length="34" mass="4143">MRRFILYLLAHIKRMLFQFAYFSGVLFSLPRHIG</sequence>
<dbReference type="EMBL" id="VISQ01000001">
    <property type="protein sequence ID" value="TVZ67874.1"/>
    <property type="molecule type" value="Genomic_DNA"/>
</dbReference>
<protein>
    <submittedName>
        <fullName evidence="1">Uncharacterized protein</fullName>
    </submittedName>
</protein>
<comment type="caution">
    <text evidence="1">The sequence shown here is derived from an EMBL/GenBank/DDBJ whole genome shotgun (WGS) entry which is preliminary data.</text>
</comment>
<reference evidence="1" key="1">
    <citation type="submission" date="2019-06" db="EMBL/GenBank/DDBJ databases">
        <authorList>
            <person name="Deangelis K."/>
            <person name="Huntemann M."/>
            <person name="Clum A."/>
            <person name="Pillay M."/>
            <person name="Palaniappan K."/>
            <person name="Varghese N."/>
            <person name="Mikhailova N."/>
            <person name="Stamatis D."/>
            <person name="Reddy T."/>
            <person name="Daum C."/>
            <person name="Shapiro N."/>
            <person name="Ivanova N."/>
            <person name="Kyrpides N."/>
            <person name="Woyke T."/>
        </authorList>
    </citation>
    <scope>NUCLEOTIDE SEQUENCE [LARGE SCALE GENOMIC DNA]</scope>
    <source>
        <strain evidence="1">128R</strain>
    </source>
</reference>
<reference evidence="1" key="2">
    <citation type="submission" date="2019-08" db="EMBL/GenBank/DDBJ databases">
        <title>Investigation of anaerobic lignin degradation for improved lignocellulosic biofuels.</title>
        <authorList>
            <person name="Deangelis K.PhD."/>
        </authorList>
    </citation>
    <scope>NUCLEOTIDE SEQUENCE [LARGE SCALE GENOMIC DNA]</scope>
    <source>
        <strain evidence="1">128R</strain>
    </source>
</reference>
<accession>A0A542D5I9</accession>
<evidence type="ECO:0000313" key="1">
    <source>
        <dbReference type="EMBL" id="TVZ67874.1"/>
    </source>
</evidence>
<gene>
    <name evidence="1" type="ORF">FHU10_0273</name>
</gene>
<organism evidence="1">
    <name type="scientific">Serratia fonticola</name>
    <dbReference type="NCBI Taxonomy" id="47917"/>
    <lineage>
        <taxon>Bacteria</taxon>
        <taxon>Pseudomonadati</taxon>
        <taxon>Pseudomonadota</taxon>
        <taxon>Gammaproteobacteria</taxon>
        <taxon>Enterobacterales</taxon>
        <taxon>Yersiniaceae</taxon>
        <taxon>Serratia</taxon>
    </lineage>
</organism>
<dbReference type="AlphaFoldDB" id="A0A542D5I9"/>